<dbReference type="SMART" id="SM00710">
    <property type="entry name" value="PbH1"/>
    <property type="match status" value="7"/>
</dbReference>
<gene>
    <name evidence="3" type="ORF">NA2_05748</name>
</gene>
<feature type="domain" description="Right handed beta helix" evidence="2">
    <location>
        <begin position="148"/>
        <end position="213"/>
    </location>
</feature>
<proteinExistence type="predicted"/>
<dbReference type="RefSeq" id="WP_008595225.1">
    <property type="nucleotide sequence ID" value="NZ_AMRM01000005.1"/>
</dbReference>
<dbReference type="InterPro" id="IPR006626">
    <property type="entry name" value="PbH1"/>
</dbReference>
<protein>
    <recommendedName>
        <fullName evidence="2">Right handed beta helix domain-containing protein</fullName>
    </recommendedName>
</protein>
<evidence type="ECO:0000313" key="3">
    <source>
        <dbReference type="EMBL" id="EKF19820.1"/>
    </source>
</evidence>
<dbReference type="InterPro" id="IPR011050">
    <property type="entry name" value="Pectin_lyase_fold/virulence"/>
</dbReference>
<dbReference type="Proteomes" id="UP000006786">
    <property type="component" value="Unassembled WGS sequence"/>
</dbReference>
<sequence length="456" mass="46165">MNRRHLLKASAGFAVLGLAMPRAFAAGRAGLGLAAASAVNAGEFGVAPNAGSDQTAALKALLDRASGEDLPVFLPPGHYVVAGLDLPRRTRLLGVPGATRLIHGGNAAFLSGRDLELLSLEGLALDGVRVPLAGGARALLDVRGIAALAIDRCTVTGSGGSGIALERAAGRIERTGIANVAEYGLYTLDGRGLDISGNRVADCGNGGILVHRSAPGEDGTSVSGNRIARIRADRGGTGQYGNGINAYRADNVRVSGNEISDCAFSAIRGNSAGNIRVSANTCLRSGETAIYAEFAFQGAVIADNIVDGGAHGISMANFDKGGRLCVCSGNLIRNLSARGPYPSPLAGFGVGINVEADSAVTGNVIENVPLCGIRMGWGPFLRNVAATGNVVRKAPVGVVVSVVEGSGSAVVSNNIFEDTPAGAIVGYRWAEAVTGDLAVAGGEAIHHLTVAGNRTS</sequence>
<feature type="signal peptide" evidence="1">
    <location>
        <begin position="1"/>
        <end position="25"/>
    </location>
</feature>
<feature type="chain" id="PRO_5003863621" description="Right handed beta helix domain-containing protein" evidence="1">
    <location>
        <begin position="26"/>
        <end position="456"/>
    </location>
</feature>
<dbReference type="EMBL" id="AMRM01000005">
    <property type="protein sequence ID" value="EKF19820.1"/>
    <property type="molecule type" value="Genomic_DNA"/>
</dbReference>
<dbReference type="AlphaFoldDB" id="K2MGJ3"/>
<keyword evidence="4" id="KW-1185">Reference proteome</keyword>
<comment type="caution">
    <text evidence="3">The sequence shown here is derived from an EMBL/GenBank/DDBJ whole genome shotgun (WGS) entry which is preliminary data.</text>
</comment>
<evidence type="ECO:0000259" key="2">
    <source>
        <dbReference type="Pfam" id="PF13229"/>
    </source>
</evidence>
<name>K2MGJ3_9HYPH</name>
<keyword evidence="1" id="KW-0732">Signal</keyword>
<dbReference type="InterPro" id="IPR006311">
    <property type="entry name" value="TAT_signal"/>
</dbReference>
<dbReference type="PROSITE" id="PS51318">
    <property type="entry name" value="TAT"/>
    <property type="match status" value="1"/>
</dbReference>
<evidence type="ECO:0000313" key="4">
    <source>
        <dbReference type="Proteomes" id="UP000006786"/>
    </source>
</evidence>
<organism evidence="3 4">
    <name type="scientific">Nitratireductor pacificus pht-3B</name>
    <dbReference type="NCBI Taxonomy" id="391937"/>
    <lineage>
        <taxon>Bacteria</taxon>
        <taxon>Pseudomonadati</taxon>
        <taxon>Pseudomonadota</taxon>
        <taxon>Alphaproteobacteria</taxon>
        <taxon>Hyphomicrobiales</taxon>
        <taxon>Phyllobacteriaceae</taxon>
        <taxon>Nitratireductor</taxon>
    </lineage>
</organism>
<reference evidence="3 4" key="1">
    <citation type="journal article" date="2012" name="J. Bacteriol.">
        <title>Genome Sequence of Nitratireductor pacificus Type Strain pht-3B.</title>
        <authorList>
            <person name="Lai Q."/>
            <person name="Li G."/>
            <person name="Shao Z."/>
        </authorList>
    </citation>
    <scope>NUCLEOTIDE SEQUENCE [LARGE SCALE GENOMIC DNA]</scope>
    <source>
        <strain evidence="4">pht-3B</strain>
    </source>
</reference>
<dbReference type="OrthoDB" id="9788772at2"/>
<dbReference type="STRING" id="391937.NA2_05748"/>
<dbReference type="NCBIfam" id="TIGR03807">
    <property type="entry name" value="RR_fam_repeat"/>
    <property type="match status" value="1"/>
</dbReference>
<dbReference type="InterPro" id="IPR022388">
    <property type="entry name" value="CHP03808"/>
</dbReference>
<dbReference type="Gene3D" id="2.160.20.10">
    <property type="entry name" value="Single-stranded right-handed beta-helix, Pectin lyase-like"/>
    <property type="match status" value="3"/>
</dbReference>
<dbReference type="NCBIfam" id="TIGR03808">
    <property type="entry name" value="RR_plus_rpt_1"/>
    <property type="match status" value="1"/>
</dbReference>
<accession>K2MGJ3</accession>
<dbReference type="Pfam" id="PF13229">
    <property type="entry name" value="Beta_helix"/>
    <property type="match status" value="2"/>
</dbReference>
<dbReference type="SUPFAM" id="SSF51126">
    <property type="entry name" value="Pectin lyase-like"/>
    <property type="match status" value="2"/>
</dbReference>
<dbReference type="InterPro" id="IPR039448">
    <property type="entry name" value="Beta_helix"/>
</dbReference>
<feature type="domain" description="Right handed beta helix" evidence="2">
    <location>
        <begin position="219"/>
        <end position="375"/>
    </location>
</feature>
<evidence type="ECO:0000256" key="1">
    <source>
        <dbReference type="SAM" id="SignalP"/>
    </source>
</evidence>
<dbReference type="InterPro" id="IPR022444">
    <property type="entry name" value="Cofactor-bd_rpt"/>
</dbReference>
<dbReference type="InterPro" id="IPR012334">
    <property type="entry name" value="Pectin_lyas_fold"/>
</dbReference>
<dbReference type="PATRIC" id="fig|391937.3.peg.1182"/>
<dbReference type="eggNOG" id="COG5434">
    <property type="taxonomic scope" value="Bacteria"/>
</dbReference>